<accession>A0ABW6ZA21</accession>
<comment type="caution">
    <text evidence="2">The sequence shown here is derived from an EMBL/GenBank/DDBJ whole genome shotgun (WGS) entry which is preliminary data.</text>
</comment>
<feature type="transmembrane region" description="Helical" evidence="1">
    <location>
        <begin position="48"/>
        <end position="73"/>
    </location>
</feature>
<keyword evidence="1" id="KW-1133">Transmembrane helix</keyword>
<evidence type="ECO:0000313" key="2">
    <source>
        <dbReference type="EMBL" id="MFG1250612.1"/>
    </source>
</evidence>
<evidence type="ECO:0000313" key="3">
    <source>
        <dbReference type="Proteomes" id="UP001604043"/>
    </source>
</evidence>
<sequence>MGDVDTDTRDRVIRLETQMEHMEKTLASMSTKVDSMHALLQQARGARWFLVGIAMVIGAAGGFLVKLGTIFGWPVK</sequence>
<name>A0ABW6ZA21_9HYPH</name>
<evidence type="ECO:0008006" key="4">
    <source>
        <dbReference type="Google" id="ProtNLM"/>
    </source>
</evidence>
<keyword evidence="1" id="KW-0472">Membrane</keyword>
<dbReference type="EMBL" id="JBAFUR010000001">
    <property type="protein sequence ID" value="MFG1250612.1"/>
    <property type="molecule type" value="Genomic_DNA"/>
</dbReference>
<gene>
    <name evidence="2" type="ORF">V5F30_00240</name>
</gene>
<protein>
    <recommendedName>
        <fullName evidence="4">Hemolysin XhlA</fullName>
    </recommendedName>
</protein>
<proteinExistence type="predicted"/>
<organism evidence="2 3">
    <name type="scientific">Xanthobacter aminoxidans</name>
    <dbReference type="NCBI Taxonomy" id="186280"/>
    <lineage>
        <taxon>Bacteria</taxon>
        <taxon>Pseudomonadati</taxon>
        <taxon>Pseudomonadota</taxon>
        <taxon>Alphaproteobacteria</taxon>
        <taxon>Hyphomicrobiales</taxon>
        <taxon>Xanthobacteraceae</taxon>
        <taxon>Xanthobacter</taxon>
    </lineage>
</organism>
<dbReference type="RefSeq" id="WP_394007028.1">
    <property type="nucleotide sequence ID" value="NZ_JBAFUR010000001.1"/>
</dbReference>
<keyword evidence="3" id="KW-1185">Reference proteome</keyword>
<reference evidence="2 3" key="1">
    <citation type="submission" date="2024-02" db="EMBL/GenBank/DDBJ databases">
        <title>Expansion and revision of Xanthobacter and proposal of Roseixanthobacter gen. nov.</title>
        <authorList>
            <person name="Soltysiak M.P.M."/>
            <person name="Jalihal A."/>
            <person name="Ory A."/>
            <person name="Chrisophersen C."/>
            <person name="Lee A.D."/>
            <person name="Boulton J."/>
            <person name="Springer M."/>
        </authorList>
    </citation>
    <scope>NUCLEOTIDE SEQUENCE [LARGE SCALE GENOMIC DNA]</scope>
    <source>
        <strain evidence="2 3">CB5</strain>
    </source>
</reference>
<dbReference type="Proteomes" id="UP001604043">
    <property type="component" value="Unassembled WGS sequence"/>
</dbReference>
<evidence type="ECO:0000256" key="1">
    <source>
        <dbReference type="SAM" id="Phobius"/>
    </source>
</evidence>
<keyword evidence="1" id="KW-0812">Transmembrane</keyword>